<evidence type="ECO:0000256" key="1">
    <source>
        <dbReference type="SAM" id="MobiDB-lite"/>
    </source>
</evidence>
<feature type="compositionally biased region" description="Basic and acidic residues" evidence="1">
    <location>
        <begin position="49"/>
        <end position="59"/>
    </location>
</feature>
<evidence type="ECO:0000313" key="2">
    <source>
        <dbReference type="EMBL" id="KAF2194831.1"/>
    </source>
</evidence>
<dbReference type="Proteomes" id="UP000800200">
    <property type="component" value="Unassembled WGS sequence"/>
</dbReference>
<reference evidence="2" key="1">
    <citation type="journal article" date="2020" name="Stud. Mycol.">
        <title>101 Dothideomycetes genomes: a test case for predicting lifestyles and emergence of pathogens.</title>
        <authorList>
            <person name="Haridas S."/>
            <person name="Albert R."/>
            <person name="Binder M."/>
            <person name="Bloem J."/>
            <person name="Labutti K."/>
            <person name="Salamov A."/>
            <person name="Andreopoulos B."/>
            <person name="Baker S."/>
            <person name="Barry K."/>
            <person name="Bills G."/>
            <person name="Bluhm B."/>
            <person name="Cannon C."/>
            <person name="Castanera R."/>
            <person name="Culley D."/>
            <person name="Daum C."/>
            <person name="Ezra D."/>
            <person name="Gonzalez J."/>
            <person name="Henrissat B."/>
            <person name="Kuo A."/>
            <person name="Liang C."/>
            <person name="Lipzen A."/>
            <person name="Lutzoni F."/>
            <person name="Magnuson J."/>
            <person name="Mondo S."/>
            <person name="Nolan M."/>
            <person name="Ohm R."/>
            <person name="Pangilinan J."/>
            <person name="Park H.-J."/>
            <person name="Ramirez L."/>
            <person name="Alfaro M."/>
            <person name="Sun H."/>
            <person name="Tritt A."/>
            <person name="Yoshinaga Y."/>
            <person name="Zwiers L.-H."/>
            <person name="Turgeon B."/>
            <person name="Goodwin S."/>
            <person name="Spatafora J."/>
            <person name="Crous P."/>
            <person name="Grigoriev I."/>
        </authorList>
    </citation>
    <scope>NUCLEOTIDE SEQUENCE</scope>
    <source>
        <strain evidence="2">CBS 207.26</strain>
    </source>
</reference>
<proteinExistence type="predicted"/>
<feature type="region of interest" description="Disordered" evidence="1">
    <location>
        <begin position="49"/>
        <end position="79"/>
    </location>
</feature>
<dbReference type="AlphaFoldDB" id="A0A6A6EU75"/>
<sequence>SALSDLIPTKASSTPSSLPKCQPVTSHKLKYLGGGSIEEAMSILRSEGREVAQHSADHYRQHRKRLAKKGTVKKDHADTTKENIWRVMGKWTRHCDFLGKNRLAFLVQSTKKDIMTFLKWMLDVYPRIRKRSSLYEH</sequence>
<feature type="region of interest" description="Disordered" evidence="1">
    <location>
        <begin position="1"/>
        <end position="21"/>
    </location>
</feature>
<organism evidence="2 3">
    <name type="scientific">Zopfia rhizophila CBS 207.26</name>
    <dbReference type="NCBI Taxonomy" id="1314779"/>
    <lineage>
        <taxon>Eukaryota</taxon>
        <taxon>Fungi</taxon>
        <taxon>Dikarya</taxon>
        <taxon>Ascomycota</taxon>
        <taxon>Pezizomycotina</taxon>
        <taxon>Dothideomycetes</taxon>
        <taxon>Dothideomycetes incertae sedis</taxon>
        <taxon>Zopfiaceae</taxon>
        <taxon>Zopfia</taxon>
    </lineage>
</organism>
<feature type="non-terminal residue" evidence="2">
    <location>
        <position position="1"/>
    </location>
</feature>
<keyword evidence="3" id="KW-1185">Reference proteome</keyword>
<dbReference type="OrthoDB" id="4485682at2759"/>
<feature type="compositionally biased region" description="Polar residues" evidence="1">
    <location>
        <begin position="10"/>
        <end position="21"/>
    </location>
</feature>
<dbReference type="EMBL" id="ML994611">
    <property type="protein sequence ID" value="KAF2194831.1"/>
    <property type="molecule type" value="Genomic_DNA"/>
</dbReference>
<gene>
    <name evidence="2" type="ORF">K469DRAFT_774781</name>
</gene>
<protein>
    <submittedName>
        <fullName evidence="2">Uncharacterized protein</fullName>
    </submittedName>
</protein>
<evidence type="ECO:0000313" key="3">
    <source>
        <dbReference type="Proteomes" id="UP000800200"/>
    </source>
</evidence>
<feature type="compositionally biased region" description="Basic residues" evidence="1">
    <location>
        <begin position="60"/>
        <end position="71"/>
    </location>
</feature>
<accession>A0A6A6EU75</accession>
<name>A0A6A6EU75_9PEZI</name>